<accession>A0ABV9FVU2</accession>
<proteinExistence type="predicted"/>
<dbReference type="RefSeq" id="WP_378419818.1">
    <property type="nucleotide sequence ID" value="NZ_JBHSFO010000015.1"/>
</dbReference>
<feature type="region of interest" description="Disordered" evidence="1">
    <location>
        <begin position="173"/>
        <end position="192"/>
    </location>
</feature>
<dbReference type="InterPro" id="IPR002989">
    <property type="entry name" value="Mycobac_pentapep"/>
</dbReference>
<dbReference type="Pfam" id="PF01469">
    <property type="entry name" value="Pentapeptide_2"/>
    <property type="match status" value="1"/>
</dbReference>
<gene>
    <name evidence="3" type="ORF">ACFO6S_20515</name>
</gene>
<organism evidence="3 4">
    <name type="scientific">Rhodococcus kronopolitis</name>
    <dbReference type="NCBI Taxonomy" id="1460226"/>
    <lineage>
        <taxon>Bacteria</taxon>
        <taxon>Bacillati</taxon>
        <taxon>Actinomycetota</taxon>
        <taxon>Actinomycetes</taxon>
        <taxon>Mycobacteriales</taxon>
        <taxon>Nocardiaceae</taxon>
        <taxon>Rhodococcus</taxon>
    </lineage>
</organism>
<name>A0ABV9FVU2_9NOCA</name>
<protein>
    <submittedName>
        <fullName evidence="3">Pentapeptide repeat-containing protein</fullName>
    </submittedName>
</protein>
<keyword evidence="2" id="KW-0732">Signal</keyword>
<reference evidence="4" key="1">
    <citation type="journal article" date="2019" name="Int. J. Syst. Evol. Microbiol.">
        <title>The Global Catalogue of Microorganisms (GCM) 10K type strain sequencing project: providing services to taxonomists for standard genome sequencing and annotation.</title>
        <authorList>
            <consortium name="The Broad Institute Genomics Platform"/>
            <consortium name="The Broad Institute Genome Sequencing Center for Infectious Disease"/>
            <person name="Wu L."/>
            <person name="Ma J."/>
        </authorList>
    </citation>
    <scope>NUCLEOTIDE SEQUENCE [LARGE SCALE GENOMIC DNA]</scope>
    <source>
        <strain evidence="4">CCUG 54520</strain>
    </source>
</reference>
<feature type="signal peptide" evidence="2">
    <location>
        <begin position="1"/>
        <end position="32"/>
    </location>
</feature>
<feature type="chain" id="PRO_5045575509" evidence="2">
    <location>
        <begin position="33"/>
        <end position="204"/>
    </location>
</feature>
<evidence type="ECO:0000313" key="3">
    <source>
        <dbReference type="EMBL" id="MFC4606086.1"/>
    </source>
</evidence>
<feature type="region of interest" description="Disordered" evidence="1">
    <location>
        <begin position="95"/>
        <end position="154"/>
    </location>
</feature>
<dbReference type="EMBL" id="JBHSFO010000015">
    <property type="protein sequence ID" value="MFC4606086.1"/>
    <property type="molecule type" value="Genomic_DNA"/>
</dbReference>
<dbReference type="Proteomes" id="UP001595914">
    <property type="component" value="Unassembled WGS sequence"/>
</dbReference>
<feature type="compositionally biased region" description="Polar residues" evidence="1">
    <location>
        <begin position="135"/>
        <end position="154"/>
    </location>
</feature>
<evidence type="ECO:0000256" key="1">
    <source>
        <dbReference type="SAM" id="MobiDB-lite"/>
    </source>
</evidence>
<feature type="compositionally biased region" description="Low complexity" evidence="1">
    <location>
        <begin position="116"/>
        <end position="134"/>
    </location>
</feature>
<evidence type="ECO:0000313" key="4">
    <source>
        <dbReference type="Proteomes" id="UP001595914"/>
    </source>
</evidence>
<comment type="caution">
    <text evidence="3">The sequence shown here is derived from an EMBL/GenBank/DDBJ whole genome shotgun (WGS) entry which is preliminary data.</text>
</comment>
<keyword evidence="4" id="KW-1185">Reference proteome</keyword>
<evidence type="ECO:0000256" key="2">
    <source>
        <dbReference type="SAM" id="SignalP"/>
    </source>
</evidence>
<sequence length="204" mass="19148">MNFKTVRRPRRLASRVATVTTLAAASTLAAFAVGSGGIANADPVSELIQAHAANVAATGPSCAELGLSDVAVAVRSLAPEDIAGLLPCRDVAGSMGSSGSEGGGSSFGSNNLGPDNTGSYNTGSNNTGSQNVGSANTGSANVGSANTGSGNVGSANTGSGNVGIANTGSTNVGSANTGSSNTGSGNTGSLVTGVGSVGVGSLAI</sequence>